<name>A0A1T4XGR7_9GAMM</name>
<evidence type="ECO:0000256" key="2">
    <source>
        <dbReference type="ARBA" id="ARBA00022490"/>
    </source>
</evidence>
<gene>
    <name evidence="10" type="ORF">SAMN02745130_02973</name>
</gene>
<comment type="subcellular location">
    <subcellularLocation>
        <location evidence="1">Cytoplasm</location>
    </subcellularLocation>
</comment>
<reference evidence="11" key="1">
    <citation type="submission" date="2017-02" db="EMBL/GenBank/DDBJ databases">
        <authorList>
            <person name="Varghese N."/>
            <person name="Submissions S."/>
        </authorList>
    </citation>
    <scope>NUCLEOTIDE SEQUENCE [LARGE SCALE GENOMIC DNA]</scope>
    <source>
        <strain evidence="11">ATCC 49788</strain>
    </source>
</reference>
<dbReference type="InterPro" id="IPR015947">
    <property type="entry name" value="PUA-like_sf"/>
</dbReference>
<dbReference type="InterPro" id="IPR002478">
    <property type="entry name" value="PUA"/>
</dbReference>
<keyword evidence="6" id="KW-0949">S-adenosyl-L-methionine</keyword>
<feature type="domain" description="PUA" evidence="9">
    <location>
        <begin position="13"/>
        <end position="97"/>
    </location>
</feature>
<dbReference type="Pfam" id="PF17785">
    <property type="entry name" value="PUA_3"/>
    <property type="match status" value="1"/>
</dbReference>
<evidence type="ECO:0000256" key="5">
    <source>
        <dbReference type="ARBA" id="ARBA00022679"/>
    </source>
</evidence>
<evidence type="ECO:0000256" key="8">
    <source>
        <dbReference type="ARBA" id="ARBA00038091"/>
    </source>
</evidence>
<organism evidence="10 11">
    <name type="scientific">Thiothrix eikelboomii</name>
    <dbReference type="NCBI Taxonomy" id="92487"/>
    <lineage>
        <taxon>Bacteria</taxon>
        <taxon>Pseudomonadati</taxon>
        <taxon>Pseudomonadota</taxon>
        <taxon>Gammaproteobacteria</taxon>
        <taxon>Thiotrichales</taxon>
        <taxon>Thiotrichaceae</taxon>
        <taxon>Thiothrix</taxon>
    </lineage>
</organism>
<dbReference type="PANTHER" id="PTHR42873:SF1">
    <property type="entry name" value="S-ADENOSYLMETHIONINE-DEPENDENT METHYLTRANSFERASE DOMAIN-CONTAINING PROTEIN"/>
    <property type="match status" value="1"/>
</dbReference>
<keyword evidence="11" id="KW-1185">Reference proteome</keyword>
<dbReference type="SUPFAM" id="SSF88697">
    <property type="entry name" value="PUA domain-like"/>
    <property type="match status" value="1"/>
</dbReference>
<evidence type="ECO:0000256" key="4">
    <source>
        <dbReference type="ARBA" id="ARBA00022603"/>
    </source>
</evidence>
<evidence type="ECO:0000256" key="6">
    <source>
        <dbReference type="ARBA" id="ARBA00022691"/>
    </source>
</evidence>
<keyword evidence="4 10" id="KW-0489">Methyltransferase</keyword>
<dbReference type="CDD" id="cd21153">
    <property type="entry name" value="PUA_RlmI"/>
    <property type="match status" value="1"/>
</dbReference>
<dbReference type="STRING" id="92487.SAMN02745130_02973"/>
<dbReference type="GO" id="GO:0006364">
    <property type="term" value="P:rRNA processing"/>
    <property type="evidence" value="ECO:0007669"/>
    <property type="project" value="UniProtKB-KW"/>
</dbReference>
<dbReference type="Gene3D" id="3.40.50.150">
    <property type="entry name" value="Vaccinia Virus protein VP39"/>
    <property type="match status" value="1"/>
</dbReference>
<evidence type="ECO:0000313" key="10">
    <source>
        <dbReference type="EMBL" id="SKA88617.1"/>
    </source>
</evidence>
<dbReference type="InterPro" id="IPR029063">
    <property type="entry name" value="SAM-dependent_MTases_sf"/>
</dbReference>
<dbReference type="CDD" id="cd11572">
    <property type="entry name" value="RlmI_M_like"/>
    <property type="match status" value="1"/>
</dbReference>
<evidence type="ECO:0000256" key="7">
    <source>
        <dbReference type="ARBA" id="ARBA00022884"/>
    </source>
</evidence>
<proteinExistence type="inferred from homology"/>
<dbReference type="EMBL" id="FUYB01000017">
    <property type="protein sequence ID" value="SKA88617.1"/>
    <property type="molecule type" value="Genomic_DNA"/>
</dbReference>
<accession>A0A1T4XGR7</accession>
<keyword evidence="5 10" id="KW-0808">Transferase</keyword>
<protein>
    <submittedName>
        <fullName evidence="10">23S rRNA (Cytosine1962-C5)-methyltransferase</fullName>
    </submittedName>
</protein>
<dbReference type="SUPFAM" id="SSF53335">
    <property type="entry name" value="S-adenosyl-L-methionine-dependent methyltransferases"/>
    <property type="match status" value="1"/>
</dbReference>
<evidence type="ECO:0000313" key="11">
    <source>
        <dbReference type="Proteomes" id="UP000190460"/>
    </source>
</evidence>
<sequence>MTTKSATSRPSYPQVLLHRGRDKNVRARHPWVFSGAIASVKGEPALGETVELRSEHGDLLGMGAWSPQSQIQVRLWAVGRATIDRHFFAQRIQAAFQQRQTLGISTRNTGYRLLNAESDGLPGVIVDKFGDWLILQALTAGAEYWKATLAELLMELIPCQGVYERSDVEIRKKEGLTTTTGVLRGQAPPAFIDILEEGRHYRVDVINGHKTGFYLDQRDNRSAVEQYAQHKTVLNCFSYTGGFSIAALKGGAVKATNIDASQPALDLAAQAAALNGFTPEQMENIQGDVFQLLRQYRDEGRQFDLIVLDPPKFAENKSQIEKAARGYKDINLLGFRLLKPQGLLFTFSCSGLMESNLFQKIVADAAVDAGCDAKIIRKLDQASDHPTGLAFPEGYYLKGLICQK</sequence>
<dbReference type="Pfam" id="PF10672">
    <property type="entry name" value="Methyltrans_SAM"/>
    <property type="match status" value="1"/>
</dbReference>
<evidence type="ECO:0000256" key="1">
    <source>
        <dbReference type="ARBA" id="ARBA00004496"/>
    </source>
</evidence>
<dbReference type="AlphaFoldDB" id="A0A1T4XGR7"/>
<comment type="similarity">
    <text evidence="8">Belongs to the methyltransferase superfamily. RlmI family.</text>
</comment>
<dbReference type="RefSeq" id="WP_078923424.1">
    <property type="nucleotide sequence ID" value="NZ_FUYB01000017.1"/>
</dbReference>
<dbReference type="OrthoDB" id="9805492at2"/>
<dbReference type="Gene3D" id="3.30.750.80">
    <property type="entry name" value="RNA methyltransferase domain (HRMD) like"/>
    <property type="match status" value="1"/>
</dbReference>
<dbReference type="PANTHER" id="PTHR42873">
    <property type="entry name" value="RIBOSOMAL RNA LARGE SUBUNIT METHYLTRANSFERASE"/>
    <property type="match status" value="1"/>
</dbReference>
<dbReference type="GO" id="GO:0005737">
    <property type="term" value="C:cytoplasm"/>
    <property type="evidence" value="ECO:0007669"/>
    <property type="project" value="UniProtKB-SubCell"/>
</dbReference>
<dbReference type="CDD" id="cd02440">
    <property type="entry name" value="AdoMet_MTases"/>
    <property type="match status" value="1"/>
</dbReference>
<keyword evidence="7" id="KW-0694">RNA-binding</keyword>
<dbReference type="GO" id="GO:0003723">
    <property type="term" value="F:RNA binding"/>
    <property type="evidence" value="ECO:0007669"/>
    <property type="project" value="UniProtKB-KW"/>
</dbReference>
<keyword evidence="2" id="KW-0963">Cytoplasm</keyword>
<evidence type="ECO:0000256" key="3">
    <source>
        <dbReference type="ARBA" id="ARBA00022552"/>
    </source>
</evidence>
<dbReference type="GO" id="GO:0032259">
    <property type="term" value="P:methylation"/>
    <property type="evidence" value="ECO:0007669"/>
    <property type="project" value="UniProtKB-KW"/>
</dbReference>
<dbReference type="Proteomes" id="UP000190460">
    <property type="component" value="Unassembled WGS sequence"/>
</dbReference>
<dbReference type="InterPro" id="IPR019614">
    <property type="entry name" value="SAM-dep_methyl-trfase"/>
</dbReference>
<dbReference type="SMART" id="SM00359">
    <property type="entry name" value="PUA"/>
    <property type="match status" value="1"/>
</dbReference>
<dbReference type="InterPro" id="IPR041532">
    <property type="entry name" value="RlmI-like_PUA"/>
</dbReference>
<keyword evidence="3" id="KW-0698">rRNA processing</keyword>
<evidence type="ECO:0000259" key="9">
    <source>
        <dbReference type="SMART" id="SM00359"/>
    </source>
</evidence>
<dbReference type="GO" id="GO:0008168">
    <property type="term" value="F:methyltransferase activity"/>
    <property type="evidence" value="ECO:0007669"/>
    <property type="project" value="UniProtKB-KW"/>
</dbReference>
<dbReference type="PROSITE" id="PS50890">
    <property type="entry name" value="PUA"/>
    <property type="match status" value="1"/>
</dbReference>
<dbReference type="InterPro" id="IPR036974">
    <property type="entry name" value="PUA_sf"/>
</dbReference>
<dbReference type="Gene3D" id="2.30.130.10">
    <property type="entry name" value="PUA domain"/>
    <property type="match status" value="1"/>
</dbReference>